<organism evidence="3 4">
    <name type="scientific">Rothia nasimurium</name>
    <dbReference type="NCBI Taxonomy" id="85336"/>
    <lineage>
        <taxon>Bacteria</taxon>
        <taxon>Bacillati</taxon>
        <taxon>Actinomycetota</taxon>
        <taxon>Actinomycetes</taxon>
        <taxon>Micrococcales</taxon>
        <taxon>Micrococcaceae</taxon>
        <taxon>Rothia</taxon>
    </lineage>
</organism>
<dbReference type="SUPFAM" id="SSF56219">
    <property type="entry name" value="DNase I-like"/>
    <property type="match status" value="1"/>
</dbReference>
<dbReference type="PANTHER" id="PTHR15822:SF23">
    <property type="entry name" value="ENDONUCLEASE_EXONUCLEASE_PHOSPHATASE FAMILY PROTEIN"/>
    <property type="match status" value="1"/>
</dbReference>
<dbReference type="Pfam" id="PF03372">
    <property type="entry name" value="Exo_endo_phos"/>
    <property type="match status" value="1"/>
</dbReference>
<evidence type="ECO:0000256" key="1">
    <source>
        <dbReference type="ARBA" id="ARBA00022801"/>
    </source>
</evidence>
<keyword evidence="3" id="KW-0255">Endonuclease</keyword>
<keyword evidence="3" id="KW-0540">Nuclease</keyword>
<dbReference type="RefSeq" id="WP_135013212.1">
    <property type="nucleotide sequence ID" value="NZ_JADGLK010000032.1"/>
</dbReference>
<dbReference type="InterPro" id="IPR051547">
    <property type="entry name" value="TDP2-like"/>
</dbReference>
<dbReference type="EMBL" id="SPQC01000032">
    <property type="protein sequence ID" value="TFU21447.1"/>
    <property type="molecule type" value="Genomic_DNA"/>
</dbReference>
<name>A0A4Y9F1Y4_9MICC</name>
<comment type="caution">
    <text evidence="3">The sequence shown here is derived from an EMBL/GenBank/DDBJ whole genome shotgun (WGS) entry which is preliminary data.</text>
</comment>
<dbReference type="STRING" id="85336.A7979_09490"/>
<evidence type="ECO:0000313" key="4">
    <source>
        <dbReference type="Proteomes" id="UP000297951"/>
    </source>
</evidence>
<dbReference type="GO" id="GO:0004519">
    <property type="term" value="F:endonuclease activity"/>
    <property type="evidence" value="ECO:0007669"/>
    <property type="project" value="UniProtKB-KW"/>
</dbReference>
<dbReference type="GO" id="GO:0016787">
    <property type="term" value="F:hydrolase activity"/>
    <property type="evidence" value="ECO:0007669"/>
    <property type="project" value="UniProtKB-KW"/>
</dbReference>
<evidence type="ECO:0000313" key="3">
    <source>
        <dbReference type="EMBL" id="TFU21447.1"/>
    </source>
</evidence>
<sequence length="276" mass="30964">MKLLTLNTHSWLEVHQIPKIFELAQFIVREQVDVVALQEVNQFVKSPAVDAPLGFAGGADRPVRQDNYALLLNQFLEQLGAPYHWAWSVSHLGFDRYDEGVAILTRQPFERCELVDLSPAYTDQGVARRVAVAVQLGEEFGGAWIASTHMSWWKLGEVALFADEFTQLEGQMKQFADGTPVILAGDFNNAAQVQGEGYDLMQERGWIDTYTVAEQVTGEFTVHKAIHGWDNLTQALRIDLVLTDRPTRVRTHEVVFPDTDDTAISDHSGLLLTLDI</sequence>
<evidence type="ECO:0000259" key="2">
    <source>
        <dbReference type="Pfam" id="PF03372"/>
    </source>
</evidence>
<dbReference type="CDD" id="cd09079">
    <property type="entry name" value="RgfB-like"/>
    <property type="match status" value="1"/>
</dbReference>
<accession>A0A4Y9F1Y4</accession>
<keyword evidence="1" id="KW-0378">Hydrolase</keyword>
<protein>
    <submittedName>
        <fullName evidence="3">Endonuclease</fullName>
    </submittedName>
</protein>
<reference evidence="3 4" key="1">
    <citation type="submission" date="2019-03" db="EMBL/GenBank/DDBJ databases">
        <title>Diversity of the mouse oral microbiome.</title>
        <authorList>
            <person name="Joseph S."/>
            <person name="Aduse-Opoku J."/>
            <person name="Curtis M."/>
            <person name="Wade W."/>
            <person name="Hashim A."/>
        </authorList>
    </citation>
    <scope>NUCLEOTIDE SEQUENCE [LARGE SCALE GENOMIC DNA]</scope>
    <source>
        <strain evidence="4">irhom_31</strain>
    </source>
</reference>
<proteinExistence type="predicted"/>
<dbReference type="Proteomes" id="UP000297951">
    <property type="component" value="Unassembled WGS sequence"/>
</dbReference>
<dbReference type="Gene3D" id="3.60.10.10">
    <property type="entry name" value="Endonuclease/exonuclease/phosphatase"/>
    <property type="match status" value="1"/>
</dbReference>
<gene>
    <name evidence="3" type="ORF">E4U03_08995</name>
</gene>
<dbReference type="AlphaFoldDB" id="A0A4Y9F1Y4"/>
<dbReference type="InterPro" id="IPR005135">
    <property type="entry name" value="Endo/exonuclease/phosphatase"/>
</dbReference>
<dbReference type="InterPro" id="IPR036691">
    <property type="entry name" value="Endo/exonu/phosph_ase_sf"/>
</dbReference>
<dbReference type="PANTHER" id="PTHR15822">
    <property type="entry name" value="TRAF AND TNF RECEPTOR-ASSOCIATED PROTEIN"/>
    <property type="match status" value="1"/>
</dbReference>
<dbReference type="OrthoDB" id="9812537at2"/>
<feature type="domain" description="Endonuclease/exonuclease/phosphatase" evidence="2">
    <location>
        <begin position="22"/>
        <end position="267"/>
    </location>
</feature>